<evidence type="ECO:0000313" key="1">
    <source>
        <dbReference type="EMBL" id="KAJ8129876.1"/>
    </source>
</evidence>
<name>A0ACC2JQV6_9PEZI</name>
<gene>
    <name evidence="1" type="ORF">O1611_g3754</name>
</gene>
<proteinExistence type="predicted"/>
<sequence>MMEVVDSVERWKGTGEDLVFHDTIVILRQGSRHFFARQDGKARNINLDNLKSIEEIPETFMYTPLPDGLTQAPDPLPENVYIKRANMIHYYPGMNGCDDIVEEAKVYEKLRLHPHKNIARYHGCLVENGMFYALCIEKYPATLSQRQDDLSTEDKKRIMRDIRSGVAHLHSLGLVHNDLNPSNIVLTDDGTAVIIDFDSCRPAGERIGVKGATPFWEVDSEYALPENDLQQVNQIERSLFEEPTAESEPEPEPESEPVRVDK</sequence>
<evidence type="ECO:0000313" key="2">
    <source>
        <dbReference type="Proteomes" id="UP001153332"/>
    </source>
</evidence>
<accession>A0ACC2JQV6</accession>
<keyword evidence="2" id="KW-1185">Reference proteome</keyword>
<protein>
    <submittedName>
        <fullName evidence="1">Uncharacterized protein</fullName>
    </submittedName>
</protein>
<comment type="caution">
    <text evidence="1">The sequence shown here is derived from an EMBL/GenBank/DDBJ whole genome shotgun (WGS) entry which is preliminary data.</text>
</comment>
<dbReference type="Proteomes" id="UP001153332">
    <property type="component" value="Unassembled WGS sequence"/>
</dbReference>
<organism evidence="1 2">
    <name type="scientific">Lasiodiplodia mahajangana</name>
    <dbReference type="NCBI Taxonomy" id="1108764"/>
    <lineage>
        <taxon>Eukaryota</taxon>
        <taxon>Fungi</taxon>
        <taxon>Dikarya</taxon>
        <taxon>Ascomycota</taxon>
        <taxon>Pezizomycotina</taxon>
        <taxon>Dothideomycetes</taxon>
        <taxon>Dothideomycetes incertae sedis</taxon>
        <taxon>Botryosphaeriales</taxon>
        <taxon>Botryosphaeriaceae</taxon>
        <taxon>Lasiodiplodia</taxon>
    </lineage>
</organism>
<dbReference type="EMBL" id="JAPUUL010000637">
    <property type="protein sequence ID" value="KAJ8129876.1"/>
    <property type="molecule type" value="Genomic_DNA"/>
</dbReference>
<reference evidence="1" key="1">
    <citation type="submission" date="2022-12" db="EMBL/GenBank/DDBJ databases">
        <title>Genome Sequence of Lasiodiplodia mahajangana.</title>
        <authorList>
            <person name="Buettner E."/>
        </authorList>
    </citation>
    <scope>NUCLEOTIDE SEQUENCE</scope>
    <source>
        <strain evidence="1">VT137</strain>
    </source>
</reference>